<evidence type="ECO:0000313" key="3">
    <source>
        <dbReference type="Proteomes" id="UP001352852"/>
    </source>
</evidence>
<keyword evidence="3" id="KW-1185">Reference proteome</keyword>
<keyword evidence="1" id="KW-0472">Membrane</keyword>
<gene>
    <name evidence="2" type="ORF">CHARACLAT_025076</name>
</gene>
<keyword evidence="1" id="KW-0812">Transmembrane</keyword>
<reference evidence="2 3" key="1">
    <citation type="submission" date="2021-06" db="EMBL/GenBank/DDBJ databases">
        <authorList>
            <person name="Palmer J.M."/>
        </authorList>
    </citation>
    <scope>NUCLEOTIDE SEQUENCE [LARGE SCALE GENOMIC DNA]</scope>
    <source>
        <strain evidence="2 3">CL_MEX2019</strain>
        <tissue evidence="2">Muscle</tissue>
    </source>
</reference>
<name>A0ABU7EZ55_9TELE</name>
<proteinExistence type="predicted"/>
<keyword evidence="1" id="KW-1133">Transmembrane helix</keyword>
<evidence type="ECO:0000256" key="1">
    <source>
        <dbReference type="SAM" id="Phobius"/>
    </source>
</evidence>
<organism evidence="2 3">
    <name type="scientific">Characodon lateralis</name>
    <dbReference type="NCBI Taxonomy" id="208331"/>
    <lineage>
        <taxon>Eukaryota</taxon>
        <taxon>Metazoa</taxon>
        <taxon>Chordata</taxon>
        <taxon>Craniata</taxon>
        <taxon>Vertebrata</taxon>
        <taxon>Euteleostomi</taxon>
        <taxon>Actinopterygii</taxon>
        <taxon>Neopterygii</taxon>
        <taxon>Teleostei</taxon>
        <taxon>Neoteleostei</taxon>
        <taxon>Acanthomorphata</taxon>
        <taxon>Ovalentaria</taxon>
        <taxon>Atherinomorphae</taxon>
        <taxon>Cyprinodontiformes</taxon>
        <taxon>Goodeidae</taxon>
        <taxon>Characodon</taxon>
    </lineage>
</organism>
<accession>A0ABU7EZ55</accession>
<dbReference type="Proteomes" id="UP001352852">
    <property type="component" value="Unassembled WGS sequence"/>
</dbReference>
<evidence type="ECO:0000313" key="2">
    <source>
        <dbReference type="EMBL" id="MED6291579.1"/>
    </source>
</evidence>
<dbReference type="EMBL" id="JAHUTJ010068427">
    <property type="protein sequence ID" value="MED6291579.1"/>
    <property type="molecule type" value="Genomic_DNA"/>
</dbReference>
<feature type="transmembrane region" description="Helical" evidence="1">
    <location>
        <begin position="12"/>
        <end position="33"/>
    </location>
</feature>
<comment type="caution">
    <text evidence="2">The sequence shown here is derived from an EMBL/GenBank/DDBJ whole genome shotgun (WGS) entry which is preliminary data.</text>
</comment>
<protein>
    <submittedName>
        <fullName evidence="2">Uncharacterized protein</fullName>
    </submittedName>
</protein>
<sequence>MDLDHRRGSGASAVLTCVIICLNVPYLVGAHLYNNRYAGDQVFRITPATDVEAGDKGLRSSPELIWK</sequence>